<dbReference type="OrthoDB" id="3192540at2"/>
<dbReference type="InterPro" id="IPR023204">
    <property type="entry name" value="SP1917_dom_sf"/>
</dbReference>
<dbReference type="RefSeq" id="WP_072855775.1">
    <property type="nucleotide sequence ID" value="NZ_FQUE01000001.1"/>
</dbReference>
<dbReference type="STRING" id="366533.SAMN05444339_101709"/>
<organism evidence="1 2">
    <name type="scientific">Loktanella atrilutea</name>
    <dbReference type="NCBI Taxonomy" id="366533"/>
    <lineage>
        <taxon>Bacteria</taxon>
        <taxon>Pseudomonadati</taxon>
        <taxon>Pseudomonadota</taxon>
        <taxon>Alphaproteobacteria</taxon>
        <taxon>Rhodobacterales</taxon>
        <taxon>Roseobacteraceae</taxon>
        <taxon>Loktanella</taxon>
    </lineage>
</organism>
<dbReference type="Gene3D" id="1.10.8.290">
    <property type="entry name" value="uncharacterized protein sp1917 domain"/>
    <property type="match status" value="1"/>
</dbReference>
<dbReference type="AlphaFoldDB" id="A0A1M4UFU5"/>
<dbReference type="Proteomes" id="UP000183987">
    <property type="component" value="Unassembled WGS sequence"/>
</dbReference>
<keyword evidence="2" id="KW-1185">Reference proteome</keyword>
<dbReference type="InterPro" id="IPR014580">
    <property type="entry name" value="UCP033199"/>
</dbReference>
<name>A0A1M4UFU5_LOKAT</name>
<dbReference type="EMBL" id="FQUE01000001">
    <property type="protein sequence ID" value="SHE55565.1"/>
    <property type="molecule type" value="Genomic_DNA"/>
</dbReference>
<evidence type="ECO:0000313" key="2">
    <source>
        <dbReference type="Proteomes" id="UP000183987"/>
    </source>
</evidence>
<sequence length="121" mass="13464">MTTATAHDARIAGLRYAKVYPMYLAKVRRKGRTQEELDTVIRWLTGLDQAALDVLSQADATFATLFAQASPPAEAERITGVICGVRVEEIANPLTRDIRRLDKVVDELAKGRPLQKVMRRG</sequence>
<evidence type="ECO:0000313" key="1">
    <source>
        <dbReference type="EMBL" id="SHE55565.1"/>
    </source>
</evidence>
<accession>A0A1M4UFU5</accession>
<gene>
    <name evidence="1" type="ORF">SAMN05444339_101709</name>
</gene>
<reference evidence="2" key="1">
    <citation type="submission" date="2016-11" db="EMBL/GenBank/DDBJ databases">
        <authorList>
            <person name="Varghese N."/>
            <person name="Submissions S."/>
        </authorList>
    </citation>
    <scope>NUCLEOTIDE SEQUENCE [LARGE SCALE GENOMIC DNA]</scope>
    <source>
        <strain evidence="2">DSM 29326</strain>
    </source>
</reference>
<proteinExistence type="predicted"/>
<evidence type="ECO:0008006" key="3">
    <source>
        <dbReference type="Google" id="ProtNLM"/>
    </source>
</evidence>
<dbReference type="Pfam" id="PF09966">
    <property type="entry name" value="DUF2200"/>
    <property type="match status" value="1"/>
</dbReference>
<protein>
    <recommendedName>
        <fullName evidence="3">DUF2200 domain-containing protein</fullName>
    </recommendedName>
</protein>